<dbReference type="GO" id="GO:0004888">
    <property type="term" value="F:transmembrane signaling receptor activity"/>
    <property type="evidence" value="ECO:0000318"/>
    <property type="project" value="GO_Central"/>
</dbReference>
<dbReference type="KEGG" id="cbr:CBG_14225"/>
<evidence type="ECO:0000313" key="3">
    <source>
        <dbReference type="EMBL" id="CAP32824.2"/>
    </source>
</evidence>
<keyword evidence="4" id="KW-1185">Reference proteome</keyword>
<reference evidence="3 4" key="1">
    <citation type="journal article" date="2003" name="PLoS Biol.">
        <title>The genome sequence of Caenorhabditis briggsae: a platform for comparative genomics.</title>
        <authorList>
            <person name="Stein L.D."/>
            <person name="Bao Z."/>
            <person name="Blasiar D."/>
            <person name="Blumenthal T."/>
            <person name="Brent M.R."/>
            <person name="Chen N."/>
            <person name="Chinwalla A."/>
            <person name="Clarke L."/>
            <person name="Clee C."/>
            <person name="Coghlan A."/>
            <person name="Coulson A."/>
            <person name="D'Eustachio P."/>
            <person name="Fitch D.H."/>
            <person name="Fulton L.A."/>
            <person name="Fulton R.E."/>
            <person name="Griffiths-Jones S."/>
            <person name="Harris T.W."/>
            <person name="Hillier L.W."/>
            <person name="Kamath R."/>
            <person name="Kuwabara P.E."/>
            <person name="Mardis E.R."/>
            <person name="Marra M.A."/>
            <person name="Miner T.L."/>
            <person name="Minx P."/>
            <person name="Mullikin J.C."/>
            <person name="Plumb R.W."/>
            <person name="Rogers J."/>
            <person name="Schein J.E."/>
            <person name="Sohrmann M."/>
            <person name="Spieth J."/>
            <person name="Stajich J.E."/>
            <person name="Wei C."/>
            <person name="Willey D."/>
            <person name="Wilson R.K."/>
            <person name="Durbin R."/>
            <person name="Waterston R.H."/>
        </authorList>
    </citation>
    <scope>NUCLEOTIDE SEQUENCE [LARGE SCALE GENOMIC DNA]</scope>
    <source>
        <strain evidence="3 4">AF16</strain>
    </source>
</reference>
<evidence type="ECO:0000256" key="2">
    <source>
        <dbReference type="SAM" id="SignalP"/>
    </source>
</evidence>
<accession>A8XJJ8</accession>
<dbReference type="GO" id="GO:0005886">
    <property type="term" value="C:plasma membrane"/>
    <property type="evidence" value="ECO:0000318"/>
    <property type="project" value="GO_Central"/>
</dbReference>
<organism evidence="3 4">
    <name type="scientific">Caenorhabditis briggsae</name>
    <dbReference type="NCBI Taxonomy" id="6238"/>
    <lineage>
        <taxon>Eukaryota</taxon>
        <taxon>Metazoa</taxon>
        <taxon>Ecdysozoa</taxon>
        <taxon>Nematoda</taxon>
        <taxon>Chromadorea</taxon>
        <taxon>Rhabditida</taxon>
        <taxon>Rhabditina</taxon>
        <taxon>Rhabditomorpha</taxon>
        <taxon>Rhabditoidea</taxon>
        <taxon>Rhabditidae</taxon>
        <taxon>Peloderinae</taxon>
        <taxon>Caenorhabditis</taxon>
    </lineage>
</organism>
<dbReference type="InParanoid" id="A8XJJ8"/>
<reference evidence="3 4" key="2">
    <citation type="journal article" date="2011" name="PLoS Genet.">
        <title>Caenorhabditis briggsae recombinant inbred line genotypes reveal inter-strain incompatibility and the evolution of recombination.</title>
        <authorList>
            <person name="Ross J.A."/>
            <person name="Koboldt D.C."/>
            <person name="Staisch J.E."/>
            <person name="Chamberlin H.M."/>
            <person name="Gupta B.P."/>
            <person name="Miller R.D."/>
            <person name="Baird S.E."/>
            <person name="Haag E.S."/>
        </authorList>
    </citation>
    <scope>NUCLEOTIDE SEQUENCE [LARGE SCALE GENOMIC DNA]</scope>
    <source>
        <strain evidence="3 4">AF16</strain>
    </source>
</reference>
<feature type="compositionally biased region" description="Polar residues" evidence="1">
    <location>
        <begin position="537"/>
        <end position="580"/>
    </location>
</feature>
<dbReference type="Proteomes" id="UP000008549">
    <property type="component" value="Unassembled WGS sequence"/>
</dbReference>
<feature type="compositionally biased region" description="Low complexity" evidence="1">
    <location>
        <begin position="790"/>
        <end position="805"/>
    </location>
</feature>
<dbReference type="RefSeq" id="XP_045095365.1">
    <property type="nucleotide sequence ID" value="XM_045239490.1"/>
</dbReference>
<evidence type="ECO:0000313" key="4">
    <source>
        <dbReference type="Proteomes" id="UP000008549"/>
    </source>
</evidence>
<sequence length="891" mass="93793">MDLLLVILLAAFCTTASAVDSEGTNFVFGFVRNANDTSIANQVLTVSGNIPNVIVFKRFPFIVLNQNAQDCQFTLTYRPDYHKYTPPQNLSVTVPKMGAIEVQIPSWYGWNYAITSVQDDVFLTLMGFSTCPVTLLANNYDISTGQGDTFMVLPTTWGSKSFTFSLPPAVLSGTYQYEQILVLPTTEGTTRVNVVEIGNGQSFYSFNVTYGNAPAVYIGTRTPDKRPRTYHVTSDKDVLIVAGVTCAGADITTCDHAAYMPHPPAASDCYAYDYYDDDHVSYLPTTTQFFTDIPGTCLVGQNITSILNDGVAKTITIKPQMESPLWTIQTTKPDQTGVAFHNGGSNIHIARYYDGTKYNSRGAFIATSPSMTQFHADSTSFYTRNANDSLEIYCTVLTCAKITIDTKRISIADTKVVQSVDGTSYYIFVITIANAGFHQIYLDPNTKGTYSFFVFGKNNQYSYGYVGGVNKPTFVLAPATSPGPTTTGPTTLTPPSTVTTQAPTSTATPPVTAPPSSSPVTSKQTSTPIPPQTSSTLVSTPAQTTASIPSLPTTVTKSPTLSTNTPSLMTSTVSQPAITSSKPAMTTMTTQHVSTSTLPLGSTATATLPAQTTMTNTPVASTTQPAAKSTVTQPVMTTKTTIPVVTTTQPPLVSSTVTQPAMTTKTTVVTEPVVTSTVTQPVMTTMTTMVTQPIVTTTVTQPVMSTMTTKPVITTTPPVVTTTSVTPAATSSTAAPTNPPVTTTQPAATSTPTVATVAPPASTSTQPVVTTVTVPVVTTQTVPNTPPPSSSAAPPTSTVATTTKNVPVVTTPTTAATTTTKAAATTPTTVVTTPTVPVTTPTTPTTTKPTPKVVTTPTTVTTQAPSTSTQSSSIVSTALPMVLTIFVALFL</sequence>
<dbReference type="eggNOG" id="KOG1216">
    <property type="taxonomic scope" value="Eukaryota"/>
</dbReference>
<feature type="region of interest" description="Disordered" evidence="1">
    <location>
        <begin position="833"/>
        <end position="867"/>
    </location>
</feature>
<feature type="compositionally biased region" description="Low complexity" evidence="1">
    <location>
        <begin position="480"/>
        <end position="510"/>
    </location>
</feature>
<dbReference type="GO" id="GO:0007165">
    <property type="term" value="P:signal transduction"/>
    <property type="evidence" value="ECO:0000318"/>
    <property type="project" value="GO_Central"/>
</dbReference>
<dbReference type="WormBase" id="CBG14225a">
    <property type="protein sequence ID" value="CBP41965"/>
    <property type="gene ID" value="WBGene00034794"/>
</dbReference>
<dbReference type="GeneID" id="8586381"/>
<feature type="compositionally biased region" description="Low complexity" evidence="1">
    <location>
        <begin position="518"/>
        <end position="536"/>
    </location>
</feature>
<feature type="signal peptide" evidence="2">
    <location>
        <begin position="1"/>
        <end position="18"/>
    </location>
</feature>
<feature type="region of interest" description="Disordered" evidence="1">
    <location>
        <begin position="780"/>
        <end position="805"/>
    </location>
</feature>
<name>A8XJJ8_CAEBR</name>
<dbReference type="FunCoup" id="A8XJJ8">
    <property type="interactions" value="194"/>
</dbReference>
<feature type="region of interest" description="Disordered" evidence="1">
    <location>
        <begin position="480"/>
        <end position="580"/>
    </location>
</feature>
<feature type="region of interest" description="Disordered" evidence="1">
    <location>
        <begin position="724"/>
        <end position="763"/>
    </location>
</feature>
<dbReference type="AlphaFoldDB" id="A8XJJ8"/>
<dbReference type="EMBL" id="HE600983">
    <property type="protein sequence ID" value="CAP32824.2"/>
    <property type="molecule type" value="Genomic_DNA"/>
</dbReference>
<protein>
    <submittedName>
        <fullName evidence="3">Protein CBG14225</fullName>
    </submittedName>
</protein>
<dbReference type="OMA" id="NIHIARY"/>
<evidence type="ECO:0000313" key="5">
    <source>
        <dbReference type="WormBase" id="CBG14225a"/>
    </source>
</evidence>
<feature type="chain" id="PRO_5002733323" evidence="2">
    <location>
        <begin position="19"/>
        <end position="891"/>
    </location>
</feature>
<evidence type="ECO:0000256" key="1">
    <source>
        <dbReference type="SAM" id="MobiDB-lite"/>
    </source>
</evidence>
<gene>
    <name evidence="3 5" type="ORF">CBG14225</name>
    <name evidence="3" type="ORF">CBG_14225</name>
</gene>
<dbReference type="STRING" id="6238.A8XJJ8"/>
<dbReference type="CTD" id="8586381"/>
<proteinExistence type="predicted"/>
<keyword evidence="2" id="KW-0732">Signal</keyword>
<dbReference type="HOGENOM" id="CLU_363382_0_0_1"/>